<feature type="non-terminal residue" evidence="2">
    <location>
        <position position="1"/>
    </location>
</feature>
<name>A0AAD5D1N4_AMBAR</name>
<dbReference type="EMBL" id="JAMZMK010005695">
    <property type="protein sequence ID" value="KAI7752408.1"/>
    <property type="molecule type" value="Genomic_DNA"/>
</dbReference>
<evidence type="ECO:0000313" key="3">
    <source>
        <dbReference type="Proteomes" id="UP001206925"/>
    </source>
</evidence>
<evidence type="ECO:0000313" key="2">
    <source>
        <dbReference type="EMBL" id="KAI7752408.1"/>
    </source>
</evidence>
<evidence type="ECO:0008006" key="4">
    <source>
        <dbReference type="Google" id="ProtNLM"/>
    </source>
</evidence>
<dbReference type="AlphaFoldDB" id="A0AAD5D1N4"/>
<reference evidence="2" key="1">
    <citation type="submission" date="2022-06" db="EMBL/GenBank/DDBJ databases">
        <title>Uncovering the hologenomic basis of an extraordinary plant invasion.</title>
        <authorList>
            <person name="Bieker V.C."/>
            <person name="Martin M.D."/>
            <person name="Gilbert T."/>
            <person name="Hodgins K."/>
            <person name="Battlay P."/>
            <person name="Petersen B."/>
            <person name="Wilson J."/>
        </authorList>
    </citation>
    <scope>NUCLEOTIDE SEQUENCE</scope>
    <source>
        <strain evidence="2">AA19_3_7</strain>
        <tissue evidence="2">Leaf</tissue>
    </source>
</reference>
<protein>
    <recommendedName>
        <fullName evidence="4">Myb/SANT-like domain-containing protein</fullName>
    </recommendedName>
</protein>
<sequence length="214" mass="23944">RVLKERFGLDLTQKQIKNAYENRKAKYIRWGHPKDGSLKTFPLPFPELCAESFDGNAATGMHKWTSTQTTTMVGSSSCYRPKPLLIMDTVLHDTEDDDANIGNQTFEPTPDPTSEPTPEPNPKKKAKISLSSISEDELARDMKKALQYLIKGKEGPTIVEEKLKLVGLNPVDPLFLAAYHILGVSSDIRAAWMALPETLEVLKGIIMDYDKKLL</sequence>
<evidence type="ECO:0000256" key="1">
    <source>
        <dbReference type="SAM" id="MobiDB-lite"/>
    </source>
</evidence>
<feature type="region of interest" description="Disordered" evidence="1">
    <location>
        <begin position="96"/>
        <end position="128"/>
    </location>
</feature>
<dbReference type="Proteomes" id="UP001206925">
    <property type="component" value="Unassembled WGS sequence"/>
</dbReference>
<comment type="caution">
    <text evidence="2">The sequence shown here is derived from an EMBL/GenBank/DDBJ whole genome shotgun (WGS) entry which is preliminary data.</text>
</comment>
<accession>A0AAD5D1N4</accession>
<feature type="non-terminal residue" evidence="2">
    <location>
        <position position="214"/>
    </location>
</feature>
<feature type="compositionally biased region" description="Pro residues" evidence="1">
    <location>
        <begin position="109"/>
        <end position="120"/>
    </location>
</feature>
<gene>
    <name evidence="2" type="ORF">M8C21_005901</name>
</gene>
<organism evidence="2 3">
    <name type="scientific">Ambrosia artemisiifolia</name>
    <name type="common">Common ragweed</name>
    <dbReference type="NCBI Taxonomy" id="4212"/>
    <lineage>
        <taxon>Eukaryota</taxon>
        <taxon>Viridiplantae</taxon>
        <taxon>Streptophyta</taxon>
        <taxon>Embryophyta</taxon>
        <taxon>Tracheophyta</taxon>
        <taxon>Spermatophyta</taxon>
        <taxon>Magnoliopsida</taxon>
        <taxon>eudicotyledons</taxon>
        <taxon>Gunneridae</taxon>
        <taxon>Pentapetalae</taxon>
        <taxon>asterids</taxon>
        <taxon>campanulids</taxon>
        <taxon>Asterales</taxon>
        <taxon>Asteraceae</taxon>
        <taxon>Asteroideae</taxon>
        <taxon>Heliantheae alliance</taxon>
        <taxon>Heliantheae</taxon>
        <taxon>Ambrosia</taxon>
    </lineage>
</organism>
<keyword evidence="3" id="KW-1185">Reference proteome</keyword>
<proteinExistence type="predicted"/>